<keyword evidence="3" id="KW-0862">Zinc</keyword>
<keyword evidence="2 4" id="KW-0863">Zinc-finger</keyword>
<dbReference type="CDD" id="cd16454">
    <property type="entry name" value="RING-H2_PA-TM-RING"/>
    <property type="match status" value="1"/>
</dbReference>
<keyword evidence="1" id="KW-0479">Metal-binding</keyword>
<dbReference type="InterPro" id="IPR051834">
    <property type="entry name" value="RING_finger_E3_ligase"/>
</dbReference>
<dbReference type="Gene3D" id="3.30.40.10">
    <property type="entry name" value="Zinc/RING finger domain, C3HC4 (zinc finger)"/>
    <property type="match status" value="1"/>
</dbReference>
<dbReference type="PANTHER" id="PTHR45931:SF3">
    <property type="entry name" value="RING ZINC FINGER-CONTAINING PROTEIN"/>
    <property type="match status" value="1"/>
</dbReference>
<feature type="domain" description="RING-type" evidence="5">
    <location>
        <begin position="166"/>
        <end position="207"/>
    </location>
</feature>
<evidence type="ECO:0000313" key="6">
    <source>
        <dbReference type="EMBL" id="KAJ4980948.1"/>
    </source>
</evidence>
<dbReference type="GO" id="GO:0006511">
    <property type="term" value="P:ubiquitin-dependent protein catabolic process"/>
    <property type="evidence" value="ECO:0007669"/>
    <property type="project" value="TreeGrafter"/>
</dbReference>
<dbReference type="SUPFAM" id="SSF57850">
    <property type="entry name" value="RING/U-box"/>
    <property type="match status" value="1"/>
</dbReference>
<gene>
    <name evidence="6" type="ORF">NE237_031785</name>
</gene>
<dbReference type="AlphaFoldDB" id="A0A9Q0L1U6"/>
<evidence type="ECO:0000256" key="2">
    <source>
        <dbReference type="ARBA" id="ARBA00022771"/>
    </source>
</evidence>
<sequence length="225" mass="25784">MLIFLQVKLRADHGSCEGSDNLESVEPKASFRFIMEREDIVESSTSNGGATTLETRSVGWVEKEFDVDFFHLLLPITNEISIKDLLIQFWPLLSPATIEGGLKQQISRYALKEAMLCKERRAPFLNIIVCFTAYCIEDVDPMLMDIVDGLKINSFDDEDRRQFSTCMVCMDEFVKGVVIVKLPCTHFFHGECIFKWLKHKKSCPICRFAFPAKESTDNRNIILIL</sequence>
<dbReference type="OrthoDB" id="21204at2759"/>
<evidence type="ECO:0000256" key="4">
    <source>
        <dbReference type="PROSITE-ProRule" id="PRU00175"/>
    </source>
</evidence>
<evidence type="ECO:0000313" key="7">
    <source>
        <dbReference type="Proteomes" id="UP001141806"/>
    </source>
</evidence>
<evidence type="ECO:0000256" key="1">
    <source>
        <dbReference type="ARBA" id="ARBA00022723"/>
    </source>
</evidence>
<dbReference type="EMBL" id="JAMYWD010000001">
    <property type="protein sequence ID" value="KAJ4980948.1"/>
    <property type="molecule type" value="Genomic_DNA"/>
</dbReference>
<dbReference type="InterPro" id="IPR001841">
    <property type="entry name" value="Znf_RING"/>
</dbReference>
<dbReference type="GO" id="GO:0008270">
    <property type="term" value="F:zinc ion binding"/>
    <property type="evidence" value="ECO:0007669"/>
    <property type="project" value="UniProtKB-KW"/>
</dbReference>
<dbReference type="Proteomes" id="UP001141806">
    <property type="component" value="Unassembled WGS sequence"/>
</dbReference>
<dbReference type="GO" id="GO:0005634">
    <property type="term" value="C:nucleus"/>
    <property type="evidence" value="ECO:0007669"/>
    <property type="project" value="TreeGrafter"/>
</dbReference>
<organism evidence="6 7">
    <name type="scientific">Protea cynaroides</name>
    <dbReference type="NCBI Taxonomy" id="273540"/>
    <lineage>
        <taxon>Eukaryota</taxon>
        <taxon>Viridiplantae</taxon>
        <taxon>Streptophyta</taxon>
        <taxon>Embryophyta</taxon>
        <taxon>Tracheophyta</taxon>
        <taxon>Spermatophyta</taxon>
        <taxon>Magnoliopsida</taxon>
        <taxon>Proteales</taxon>
        <taxon>Proteaceae</taxon>
        <taxon>Protea</taxon>
    </lineage>
</organism>
<protein>
    <recommendedName>
        <fullName evidence="5">RING-type domain-containing protein</fullName>
    </recommendedName>
</protein>
<dbReference type="SMART" id="SM00184">
    <property type="entry name" value="RING"/>
    <property type="match status" value="1"/>
</dbReference>
<evidence type="ECO:0000259" key="5">
    <source>
        <dbReference type="PROSITE" id="PS50089"/>
    </source>
</evidence>
<dbReference type="InterPro" id="IPR013083">
    <property type="entry name" value="Znf_RING/FYVE/PHD"/>
</dbReference>
<reference evidence="6" key="1">
    <citation type="journal article" date="2023" name="Plant J.">
        <title>The genome of the king protea, Protea cynaroides.</title>
        <authorList>
            <person name="Chang J."/>
            <person name="Duong T.A."/>
            <person name="Schoeman C."/>
            <person name="Ma X."/>
            <person name="Roodt D."/>
            <person name="Barker N."/>
            <person name="Li Z."/>
            <person name="Van de Peer Y."/>
            <person name="Mizrachi E."/>
        </authorList>
    </citation>
    <scope>NUCLEOTIDE SEQUENCE</scope>
    <source>
        <tissue evidence="6">Young leaves</tissue>
    </source>
</reference>
<dbReference type="GO" id="GO:0061630">
    <property type="term" value="F:ubiquitin protein ligase activity"/>
    <property type="evidence" value="ECO:0007669"/>
    <property type="project" value="TreeGrafter"/>
</dbReference>
<evidence type="ECO:0000256" key="3">
    <source>
        <dbReference type="ARBA" id="ARBA00022833"/>
    </source>
</evidence>
<accession>A0A9Q0L1U6</accession>
<dbReference type="PROSITE" id="PS50089">
    <property type="entry name" value="ZF_RING_2"/>
    <property type="match status" value="1"/>
</dbReference>
<comment type="caution">
    <text evidence="6">The sequence shown here is derived from an EMBL/GenBank/DDBJ whole genome shotgun (WGS) entry which is preliminary data.</text>
</comment>
<name>A0A9Q0L1U6_9MAGN</name>
<dbReference type="Pfam" id="PF13639">
    <property type="entry name" value="zf-RING_2"/>
    <property type="match status" value="1"/>
</dbReference>
<keyword evidence="7" id="KW-1185">Reference proteome</keyword>
<dbReference type="PANTHER" id="PTHR45931">
    <property type="entry name" value="SI:CH211-59O9.10"/>
    <property type="match status" value="1"/>
</dbReference>
<proteinExistence type="predicted"/>